<comment type="cofactor">
    <cofactor evidence="1">
        <name>pyridoxal 5'-phosphate</name>
        <dbReference type="ChEBI" id="CHEBI:597326"/>
    </cofactor>
</comment>
<dbReference type="Pfam" id="PF01041">
    <property type="entry name" value="DegT_DnrJ_EryC1"/>
    <property type="match status" value="1"/>
</dbReference>
<comment type="similarity">
    <text evidence="3 4">Belongs to the DegT/DnrJ/EryC1 family.</text>
</comment>
<dbReference type="CDD" id="cd00616">
    <property type="entry name" value="AHBA_syn"/>
    <property type="match status" value="1"/>
</dbReference>
<dbReference type="EMBL" id="QGDO01000002">
    <property type="protein sequence ID" value="PWJ43309.1"/>
    <property type="molecule type" value="Genomic_DNA"/>
</dbReference>
<evidence type="ECO:0000313" key="6">
    <source>
        <dbReference type="Proteomes" id="UP000245535"/>
    </source>
</evidence>
<dbReference type="InterPro" id="IPR000653">
    <property type="entry name" value="DegT/StrS_aminotransferase"/>
</dbReference>
<evidence type="ECO:0000313" key="5">
    <source>
        <dbReference type="EMBL" id="PWJ43309.1"/>
    </source>
</evidence>
<keyword evidence="2 4" id="KW-0663">Pyridoxal phosphate</keyword>
<keyword evidence="6" id="KW-1185">Reference proteome</keyword>
<comment type="caution">
    <text evidence="5">The sequence shown here is derived from an EMBL/GenBank/DDBJ whole genome shotgun (WGS) entry which is preliminary data.</text>
</comment>
<sequence>MISSLTLNTFKKPIAGEDYIPVTGKVIEKDDLELGMEAVADGWLTAGRFAREFEKTLPKYMGSRYSFLVNSGSSANLLAFYTLTSPKLGGRQILPGDEVITVAGGFPTTINPMIQYGCTPVFLDIDLTTHNIDVSLLEEAITEKTKAIMIAHTLGNPFNLEVIADIAKKHNLWLVEDNCDALGAEYLGKKTGSFGDLATLSFYPAHHITMGEGGAVLVNNPKLKKIAESFRDWGRDCYCEPGKDNTCGCRFSQQLGDLPYGYDHKYTYSHIGFNLKVTDIQAAIGLSQLRKVDRFIDQRRKNHSALYERMKEFEDIFILPEATPNSNPSWFGFLMTLREGTAEDRHMLVQYLESSKVGTRLLFGGNLLRQPAYKDIKHRVIGELTNTDIVMNKSLWLGVWAGLDEDHLDYMYDVVKKYVR</sequence>
<evidence type="ECO:0000256" key="1">
    <source>
        <dbReference type="ARBA" id="ARBA00001933"/>
    </source>
</evidence>
<dbReference type="PIRSF" id="PIRSF000390">
    <property type="entry name" value="PLP_StrS"/>
    <property type="match status" value="1"/>
</dbReference>
<dbReference type="InterPro" id="IPR015421">
    <property type="entry name" value="PyrdxlP-dep_Trfase_major"/>
</dbReference>
<dbReference type="GO" id="GO:0008483">
    <property type="term" value="F:transaminase activity"/>
    <property type="evidence" value="ECO:0007669"/>
    <property type="project" value="TreeGrafter"/>
</dbReference>
<dbReference type="RefSeq" id="WP_109617753.1">
    <property type="nucleotide sequence ID" value="NZ_QGDO01000002.1"/>
</dbReference>
<organism evidence="5 6">
    <name type="scientific">Sediminitomix flava</name>
    <dbReference type="NCBI Taxonomy" id="379075"/>
    <lineage>
        <taxon>Bacteria</taxon>
        <taxon>Pseudomonadati</taxon>
        <taxon>Bacteroidota</taxon>
        <taxon>Cytophagia</taxon>
        <taxon>Cytophagales</taxon>
        <taxon>Flammeovirgaceae</taxon>
        <taxon>Sediminitomix</taxon>
    </lineage>
</organism>
<dbReference type="Gene3D" id="3.40.640.10">
    <property type="entry name" value="Type I PLP-dependent aspartate aminotransferase-like (Major domain)"/>
    <property type="match status" value="1"/>
</dbReference>
<evidence type="ECO:0000256" key="3">
    <source>
        <dbReference type="ARBA" id="ARBA00037999"/>
    </source>
</evidence>
<dbReference type="PANTHER" id="PTHR30244">
    <property type="entry name" value="TRANSAMINASE"/>
    <property type="match status" value="1"/>
</dbReference>
<gene>
    <name evidence="5" type="ORF">BC781_102858</name>
</gene>
<dbReference type="Gene3D" id="3.90.1150.10">
    <property type="entry name" value="Aspartate Aminotransferase, domain 1"/>
    <property type="match status" value="1"/>
</dbReference>
<protein>
    <submittedName>
        <fullName evidence="5">CDP-6-deoxy-D-xylo-4-hexulose-3-dehydrase</fullName>
    </submittedName>
</protein>
<dbReference type="NCBIfam" id="NF011936">
    <property type="entry name" value="PRK15407.1"/>
    <property type="match status" value="1"/>
</dbReference>
<dbReference type="SUPFAM" id="SSF53383">
    <property type="entry name" value="PLP-dependent transferases"/>
    <property type="match status" value="1"/>
</dbReference>
<dbReference type="PANTHER" id="PTHR30244:SF34">
    <property type="entry name" value="DTDP-4-AMINO-4,6-DIDEOXYGALACTOSE TRANSAMINASE"/>
    <property type="match status" value="1"/>
</dbReference>
<dbReference type="OrthoDB" id="9810913at2"/>
<evidence type="ECO:0000256" key="4">
    <source>
        <dbReference type="RuleBase" id="RU004508"/>
    </source>
</evidence>
<dbReference type="GO" id="GO:0000271">
    <property type="term" value="P:polysaccharide biosynthetic process"/>
    <property type="evidence" value="ECO:0007669"/>
    <property type="project" value="TreeGrafter"/>
</dbReference>
<dbReference type="FunFam" id="3.40.640.10:FF:000079">
    <property type="entry name" value="LPS biosynthesis protein"/>
    <property type="match status" value="1"/>
</dbReference>
<dbReference type="InterPro" id="IPR015422">
    <property type="entry name" value="PyrdxlP-dep_Trfase_small"/>
</dbReference>
<dbReference type="AlphaFoldDB" id="A0A315ZDV3"/>
<proteinExistence type="inferred from homology"/>
<name>A0A315ZDV3_SEDFL</name>
<dbReference type="GO" id="GO:0030170">
    <property type="term" value="F:pyridoxal phosphate binding"/>
    <property type="evidence" value="ECO:0007669"/>
    <property type="project" value="TreeGrafter"/>
</dbReference>
<dbReference type="InterPro" id="IPR015424">
    <property type="entry name" value="PyrdxlP-dep_Trfase"/>
</dbReference>
<reference evidence="5 6" key="1">
    <citation type="submission" date="2018-03" db="EMBL/GenBank/DDBJ databases">
        <title>Genomic Encyclopedia of Archaeal and Bacterial Type Strains, Phase II (KMG-II): from individual species to whole genera.</title>
        <authorList>
            <person name="Goeker M."/>
        </authorList>
    </citation>
    <scope>NUCLEOTIDE SEQUENCE [LARGE SCALE GENOMIC DNA]</scope>
    <source>
        <strain evidence="5 6">DSM 28229</strain>
    </source>
</reference>
<evidence type="ECO:0000256" key="2">
    <source>
        <dbReference type="ARBA" id="ARBA00022898"/>
    </source>
</evidence>
<accession>A0A315ZDV3</accession>
<dbReference type="Proteomes" id="UP000245535">
    <property type="component" value="Unassembled WGS sequence"/>
</dbReference>